<dbReference type="SUPFAM" id="SSF54373">
    <property type="entry name" value="FAD-linked reductases, C-terminal domain"/>
    <property type="match status" value="1"/>
</dbReference>
<dbReference type="NCBIfam" id="NF008425">
    <property type="entry name" value="PRK11259.1"/>
    <property type="match status" value="1"/>
</dbReference>
<reference evidence="6 7" key="1">
    <citation type="journal article" date="2012" name="J. Bacteriol.">
        <title>Complete Genome Sequence of Paenibacillus mucilaginosus 3016, a Bacterium Functional as Microbial Fertilizer.</title>
        <authorList>
            <person name="Ma M."/>
            <person name="Wang Z."/>
            <person name="Li L."/>
            <person name="Jiang X."/>
            <person name="Guan D."/>
            <person name="Cao F."/>
            <person name="Chen H."/>
            <person name="Wang X."/>
            <person name="Shen D."/>
            <person name="Du B."/>
            <person name="Li J."/>
        </authorList>
    </citation>
    <scope>NUCLEOTIDE SEQUENCE [LARGE SCALE GENOMIC DNA]</scope>
    <source>
        <strain evidence="6 7">3016</strain>
    </source>
</reference>
<dbReference type="SUPFAM" id="SSF51905">
    <property type="entry name" value="FAD/NAD(P)-binding domain"/>
    <property type="match status" value="1"/>
</dbReference>
<dbReference type="Gene3D" id="3.30.9.10">
    <property type="entry name" value="D-Amino Acid Oxidase, subunit A, domain 2"/>
    <property type="match status" value="1"/>
</dbReference>
<dbReference type="Pfam" id="PF01266">
    <property type="entry name" value="DAO"/>
    <property type="match status" value="1"/>
</dbReference>
<dbReference type="AlphaFoldDB" id="H6NP67"/>
<feature type="domain" description="FAD dependent oxidoreductase" evidence="5">
    <location>
        <begin position="6"/>
        <end position="356"/>
    </location>
</feature>
<dbReference type="HOGENOM" id="CLU_007884_2_1_9"/>
<accession>H6NP67</accession>
<proteinExistence type="predicted"/>
<comment type="cofactor">
    <cofactor evidence="1">
        <name>FAD</name>
        <dbReference type="ChEBI" id="CHEBI:57692"/>
    </cofactor>
</comment>
<evidence type="ECO:0000256" key="4">
    <source>
        <dbReference type="ARBA" id="ARBA00023002"/>
    </source>
</evidence>
<dbReference type="PRINTS" id="PR00420">
    <property type="entry name" value="RNGMNOXGNASE"/>
</dbReference>
<keyword evidence="3" id="KW-0274">FAD</keyword>
<dbReference type="GO" id="GO:0050660">
    <property type="term" value="F:flavin adenine dinucleotide binding"/>
    <property type="evidence" value="ECO:0007669"/>
    <property type="project" value="InterPro"/>
</dbReference>
<evidence type="ECO:0000259" key="5">
    <source>
        <dbReference type="Pfam" id="PF01266"/>
    </source>
</evidence>
<dbReference type="Proteomes" id="UP000007523">
    <property type="component" value="Chromosome"/>
</dbReference>
<sequence>MHTSYDVIIIGAGSMGMSAGAHLAQRGRRVLLIDAFDPPHTGASHHGETRLLRHAYTGGPTYVRMALRAHELWNELEAATGRELFRPTGVLNMTPASHPSLLGKLEASKAFDLNVEWLSAEEIGKRWPGITPPEHYVGLYEKDAGVLLSEECVRAYREVALAHGALLLPYTRVTGITPLSRSVTVSTPVGDFHAEKLILTAGAGAGSMPRFPLPVKAVRKTVGWFRAEERLFGSEHFPGFTIGGSMGGYYGFPSFGGSGLKIGRHDTGRLIEEGEAPEAFGAYPEDEGDLRSALAAYLPSAAGPLLRGGICRYERSPDEHFIIDRAPVLPGVYFASGFSGHGFKFASVVGEILADLITKGSCGFDLQPFLLSRFRKGAVQAHEPA</sequence>
<name>H6NP67_9BACL</name>
<dbReference type="InterPro" id="IPR006076">
    <property type="entry name" value="FAD-dep_OxRdtase"/>
</dbReference>
<dbReference type="InterPro" id="IPR045170">
    <property type="entry name" value="MTOX"/>
</dbReference>
<dbReference type="PANTHER" id="PTHR10961:SF7">
    <property type="entry name" value="FAD DEPENDENT OXIDOREDUCTASE DOMAIN-CONTAINING PROTEIN"/>
    <property type="match status" value="1"/>
</dbReference>
<evidence type="ECO:0000313" key="7">
    <source>
        <dbReference type="Proteomes" id="UP000007523"/>
    </source>
</evidence>
<dbReference type="KEGG" id="pmq:PM3016_4375"/>
<keyword evidence="4" id="KW-0560">Oxidoreductase</keyword>
<gene>
    <name evidence="6" type="ORF">PM3016_4375</name>
</gene>
<dbReference type="GO" id="GO:0008115">
    <property type="term" value="F:sarcosine oxidase activity"/>
    <property type="evidence" value="ECO:0007669"/>
    <property type="project" value="TreeGrafter"/>
</dbReference>
<evidence type="ECO:0000256" key="1">
    <source>
        <dbReference type="ARBA" id="ARBA00001974"/>
    </source>
</evidence>
<dbReference type="STRING" id="1116391.PM3016_4375"/>
<dbReference type="Gene3D" id="3.50.50.60">
    <property type="entry name" value="FAD/NAD(P)-binding domain"/>
    <property type="match status" value="1"/>
</dbReference>
<dbReference type="RefSeq" id="WP_014370919.1">
    <property type="nucleotide sequence ID" value="NC_016935.1"/>
</dbReference>
<keyword evidence="2" id="KW-0285">Flavoprotein</keyword>
<dbReference type="EMBL" id="CP003235">
    <property type="protein sequence ID" value="AFC31141.1"/>
    <property type="molecule type" value="Genomic_DNA"/>
</dbReference>
<protein>
    <submittedName>
        <fullName evidence="6">Monomeric sarcosine oxidase</fullName>
    </submittedName>
</protein>
<organism evidence="6 7">
    <name type="scientific">Paenibacillus mucilaginosus 3016</name>
    <dbReference type="NCBI Taxonomy" id="1116391"/>
    <lineage>
        <taxon>Bacteria</taxon>
        <taxon>Bacillati</taxon>
        <taxon>Bacillota</taxon>
        <taxon>Bacilli</taxon>
        <taxon>Bacillales</taxon>
        <taxon>Paenibacillaceae</taxon>
        <taxon>Paenibacillus</taxon>
    </lineage>
</organism>
<dbReference type="PANTHER" id="PTHR10961">
    <property type="entry name" value="PEROXISOMAL SARCOSINE OXIDASE"/>
    <property type="match status" value="1"/>
</dbReference>
<evidence type="ECO:0000313" key="6">
    <source>
        <dbReference type="EMBL" id="AFC31141.1"/>
    </source>
</evidence>
<evidence type="ECO:0000256" key="3">
    <source>
        <dbReference type="ARBA" id="ARBA00022827"/>
    </source>
</evidence>
<keyword evidence="7" id="KW-1185">Reference proteome</keyword>
<evidence type="ECO:0000256" key="2">
    <source>
        <dbReference type="ARBA" id="ARBA00022630"/>
    </source>
</evidence>
<dbReference type="GO" id="GO:0005829">
    <property type="term" value="C:cytosol"/>
    <property type="evidence" value="ECO:0007669"/>
    <property type="project" value="TreeGrafter"/>
</dbReference>
<dbReference type="InterPro" id="IPR036188">
    <property type="entry name" value="FAD/NAD-bd_sf"/>
</dbReference>